<dbReference type="PROSITE" id="PS51724">
    <property type="entry name" value="SPOR"/>
    <property type="match status" value="1"/>
</dbReference>
<feature type="region of interest" description="Disordered" evidence="1">
    <location>
        <begin position="98"/>
        <end position="122"/>
    </location>
</feature>
<evidence type="ECO:0000313" key="3">
    <source>
        <dbReference type="EMBL" id="THV35810.1"/>
    </source>
</evidence>
<feature type="region of interest" description="Disordered" evidence="1">
    <location>
        <begin position="748"/>
        <end position="783"/>
    </location>
</feature>
<dbReference type="RefSeq" id="WP_136540463.1">
    <property type="nucleotide sequence ID" value="NZ_STGU01000005.1"/>
</dbReference>
<dbReference type="Gene3D" id="3.30.70.1070">
    <property type="entry name" value="Sporulation related repeat"/>
    <property type="match status" value="1"/>
</dbReference>
<feature type="compositionally biased region" description="Acidic residues" evidence="1">
    <location>
        <begin position="380"/>
        <end position="390"/>
    </location>
</feature>
<feature type="region of interest" description="Disordered" evidence="1">
    <location>
        <begin position="229"/>
        <end position="248"/>
    </location>
</feature>
<feature type="compositionally biased region" description="Low complexity" evidence="1">
    <location>
        <begin position="406"/>
        <end position="424"/>
    </location>
</feature>
<gene>
    <name evidence="3" type="ORF">FAA86_10740</name>
</gene>
<evidence type="ECO:0000313" key="4">
    <source>
        <dbReference type="Proteomes" id="UP000307378"/>
    </source>
</evidence>
<dbReference type="Proteomes" id="UP000307378">
    <property type="component" value="Unassembled WGS sequence"/>
</dbReference>
<dbReference type="InterPro" id="IPR007730">
    <property type="entry name" value="SPOR-like_dom"/>
</dbReference>
<comment type="caution">
    <text evidence="3">The sequence shown here is derived from an EMBL/GenBank/DDBJ whole genome shotgun (WGS) entry which is preliminary data.</text>
</comment>
<dbReference type="InterPro" id="IPR036680">
    <property type="entry name" value="SPOR-like_sf"/>
</dbReference>
<proteinExistence type="predicted"/>
<feature type="region of interest" description="Disordered" evidence="1">
    <location>
        <begin position="1"/>
        <end position="20"/>
    </location>
</feature>
<sequence>MVQKQAANSIRSQGDGFADDDPLAELARIVGFDQPLKREPVVTLPHVAEVGSPNFNLEDELMREFEGYEAAPAPSPYAPPLAAPEPVAPRPVAVESYPAPQYREEPRFEAEPSYYEAPEPAYQPEPAYEAEPAYEPEPVAYAAPEVSHEEPYAAAFEQSEPELGDFSAREEAQVAYPVEPEISLDLADELEFAVADADLRPEPVAEPIKPVQPEPPRLRLPLANFSAQPVRRAEPQLAPEPPKAETSLGLGAFDVPVAAPAPIPAPAAPQPVSTPLDFGKATFDWASGPVEPIPTVSAAPKFDVSPVGPAAASVPDFGSFAVASEPREITAAPVQTVSRAEREEPDFSFDFLDELAVEDEPKAVSAAPQVVQERAAPTAADDEFDPFSDDEFDLQLDDIELDLSDLDSAPQKPQAAPTPAVAATPATPAPVFAAASAPAPAPAPSRVEPALATAFVGTVSANAAYAQPAPVAAPAYAAPVSRPAAETYAPAPAQPAAPVRPAVPAEESFGFDPSEISEQDDTLETLSGMDVPDVPVTETRPVQPAQPDYDFDIDAELATLFEEPVAPPQTKPVAASRYAQAPVAEAPVARVAAAKPPLDDFDAFEKALEEDLRSSMSSASALEPESRGHITIAGEGQGFRFRHIKPYLMAGTAVVMLLAGAGGLYAWLGSGTVGTLTSGEPQVIAADKSPVKIVPEDPGGKSVPNQDKAVYDRVAGNGVEDPKQPSLISSEEEPVDVVQRTLIPETLPLEGENEAMGTPVGETEDPRLLPDSQPQQAEAEDPATITPRKVRTMIVRPDGTLVAQEVPAEPTPAPVETAAATPSQAAADTPVLAPPSVPNTNTNDTVRTVDTRVVTPGGETEAAATPVSVPAASASAATEVATATPVAPDTQPLADATAPAADPTSARAPIPTTRPADQPVNVVGTVTDQGNVRPAQPAATAPAEVAAASPAAETAAPATAAPAGSFGIQIASLPSEADAQKSYRNLSSKFAGVLGGKPWEIRQADIPGKGTFYRVRIVAGSKDDAVALCEQYRAAGGSCLVSR</sequence>
<feature type="region of interest" description="Disordered" evidence="1">
    <location>
        <begin position="880"/>
        <end position="920"/>
    </location>
</feature>
<accession>A0A4S8PW45</accession>
<dbReference type="AlphaFoldDB" id="A0A4S8PW45"/>
<reference evidence="3 4" key="1">
    <citation type="submission" date="2019-04" db="EMBL/GenBank/DDBJ databases">
        <title>genome sequence of strain W3.</title>
        <authorList>
            <person name="Gao J."/>
            <person name="Sun J."/>
        </authorList>
    </citation>
    <scope>NUCLEOTIDE SEQUENCE [LARGE SCALE GENOMIC DNA]</scope>
    <source>
        <strain evidence="3 4">W3</strain>
    </source>
</reference>
<feature type="region of interest" description="Disordered" evidence="1">
    <location>
        <begin position="489"/>
        <end position="547"/>
    </location>
</feature>
<protein>
    <submittedName>
        <fullName evidence="3">Sporulation protein</fullName>
    </submittedName>
</protein>
<feature type="region of interest" description="Disordered" evidence="1">
    <location>
        <begin position="361"/>
        <end position="390"/>
    </location>
</feature>
<dbReference type="Pfam" id="PF05036">
    <property type="entry name" value="SPOR"/>
    <property type="match status" value="1"/>
</dbReference>
<dbReference type="EMBL" id="STGU01000005">
    <property type="protein sequence ID" value="THV35810.1"/>
    <property type="molecule type" value="Genomic_DNA"/>
</dbReference>
<organism evidence="3 4">
    <name type="scientific">Rhizobium rosettiformans W3</name>
    <dbReference type="NCBI Taxonomy" id="538378"/>
    <lineage>
        <taxon>Bacteria</taxon>
        <taxon>Pseudomonadati</taxon>
        <taxon>Pseudomonadota</taxon>
        <taxon>Alphaproteobacteria</taxon>
        <taxon>Hyphomicrobiales</taxon>
        <taxon>Rhizobiaceae</taxon>
        <taxon>Rhizobium/Agrobacterium group</taxon>
        <taxon>Rhizobium</taxon>
    </lineage>
</organism>
<feature type="compositionally biased region" description="Polar residues" evidence="1">
    <location>
        <begin position="1"/>
        <end position="12"/>
    </location>
</feature>
<evidence type="ECO:0000259" key="2">
    <source>
        <dbReference type="PROSITE" id="PS51724"/>
    </source>
</evidence>
<evidence type="ECO:0000256" key="1">
    <source>
        <dbReference type="SAM" id="MobiDB-lite"/>
    </source>
</evidence>
<feature type="domain" description="SPOR" evidence="2">
    <location>
        <begin position="960"/>
        <end position="1043"/>
    </location>
</feature>
<feature type="region of interest" description="Disordered" evidence="1">
    <location>
        <begin position="403"/>
        <end position="424"/>
    </location>
</feature>
<feature type="compositionally biased region" description="Low complexity" evidence="1">
    <location>
        <begin position="880"/>
        <end position="909"/>
    </location>
</feature>
<feature type="compositionally biased region" description="Low complexity" evidence="1">
    <location>
        <begin position="489"/>
        <end position="505"/>
    </location>
</feature>
<feature type="compositionally biased region" description="Low complexity" evidence="1">
    <location>
        <begin position="111"/>
        <end position="122"/>
    </location>
</feature>
<name>A0A4S8PW45_9HYPH</name>
<dbReference type="GO" id="GO:0042834">
    <property type="term" value="F:peptidoglycan binding"/>
    <property type="evidence" value="ECO:0007669"/>
    <property type="project" value="InterPro"/>
</dbReference>